<dbReference type="Gene3D" id="1.20.5.1700">
    <property type="match status" value="1"/>
</dbReference>
<proteinExistence type="predicted"/>
<evidence type="ECO:0008006" key="3">
    <source>
        <dbReference type="Google" id="ProtNLM"/>
    </source>
</evidence>
<organism evidence="1 2">
    <name type="scientific">Desulfonatronum thiosulfatophilum</name>
    <dbReference type="NCBI Taxonomy" id="617002"/>
    <lineage>
        <taxon>Bacteria</taxon>
        <taxon>Pseudomonadati</taxon>
        <taxon>Thermodesulfobacteriota</taxon>
        <taxon>Desulfovibrionia</taxon>
        <taxon>Desulfovibrionales</taxon>
        <taxon>Desulfonatronaceae</taxon>
        <taxon>Desulfonatronum</taxon>
    </lineage>
</organism>
<dbReference type="AlphaFoldDB" id="A0A1G6CSA6"/>
<protein>
    <recommendedName>
        <fullName evidence="3">Rho termination factor, N-terminal domain</fullName>
    </recommendedName>
</protein>
<evidence type="ECO:0000313" key="1">
    <source>
        <dbReference type="EMBL" id="SDB35732.1"/>
    </source>
</evidence>
<sequence length="115" mass="13185">MSEATDIVLKKPLDKMTAKELRELCISKIPQITGASGMDKEALVVAVREALGFSTDENHKGPSPYKEQIWALKRQVRELRAEKDQLPSTQRRDRDQLRRKINFLKKRTRRLAAAA</sequence>
<dbReference type="EMBL" id="FMXO01000009">
    <property type="protein sequence ID" value="SDB35732.1"/>
    <property type="molecule type" value="Genomic_DNA"/>
</dbReference>
<name>A0A1G6CSA6_9BACT</name>
<accession>A0A1G6CSA6</accession>
<gene>
    <name evidence="1" type="ORF">SAMN05660653_01675</name>
</gene>
<evidence type="ECO:0000313" key="2">
    <source>
        <dbReference type="Proteomes" id="UP000198771"/>
    </source>
</evidence>
<dbReference type="OrthoDB" id="5471852at2"/>
<dbReference type="STRING" id="617002.SAMN05660653_01675"/>
<reference evidence="1 2" key="1">
    <citation type="submission" date="2016-10" db="EMBL/GenBank/DDBJ databases">
        <authorList>
            <person name="de Groot N.N."/>
        </authorList>
    </citation>
    <scope>NUCLEOTIDE SEQUENCE [LARGE SCALE GENOMIC DNA]</scope>
    <source>
        <strain evidence="1 2">ASO4-2</strain>
    </source>
</reference>
<dbReference type="Proteomes" id="UP000198771">
    <property type="component" value="Unassembled WGS sequence"/>
</dbReference>
<keyword evidence="2" id="KW-1185">Reference proteome</keyword>
<dbReference type="RefSeq" id="WP_092119981.1">
    <property type="nucleotide sequence ID" value="NZ_FMXO01000009.1"/>
</dbReference>